<dbReference type="Proteomes" id="UP000024635">
    <property type="component" value="Unassembled WGS sequence"/>
</dbReference>
<accession>A0A016VN54</accession>
<reference evidence="3" key="1">
    <citation type="journal article" date="2015" name="Nat. Genet.">
        <title>The genome and transcriptome of the zoonotic hookworm Ancylostoma ceylanicum identify infection-specific gene families.</title>
        <authorList>
            <person name="Schwarz E.M."/>
            <person name="Hu Y."/>
            <person name="Antoshechkin I."/>
            <person name="Miller M.M."/>
            <person name="Sternberg P.W."/>
            <person name="Aroian R.V."/>
        </authorList>
    </citation>
    <scope>NUCLEOTIDE SEQUENCE</scope>
    <source>
        <strain evidence="3">HY135</strain>
    </source>
</reference>
<name>A0A016VN54_9BILA</name>
<feature type="region of interest" description="Disordered" evidence="1">
    <location>
        <begin position="1"/>
        <end position="80"/>
    </location>
</feature>
<proteinExistence type="predicted"/>
<keyword evidence="3" id="KW-1185">Reference proteome</keyword>
<evidence type="ECO:0000256" key="1">
    <source>
        <dbReference type="SAM" id="MobiDB-lite"/>
    </source>
</evidence>
<dbReference type="EMBL" id="JARK01001343">
    <property type="protein sequence ID" value="EYC28447.1"/>
    <property type="molecule type" value="Genomic_DNA"/>
</dbReference>
<sequence length="207" mass="23235">MNGTTQVIKSTRFNRQRSRNSSSSSSDGFDDLTKPSTRGWKRFRNDSSDDSDGEPVVYYPPQPKARCRSISPPLLPPPMRRKILSASTRRSSRSRSPVFKLKCPMLNERQSTPPPPPNMQVLRPPTPKPQHPTKCLLCFGGHMTQNCGANIPFCVKVTKLLVEAKLCGKCLEPHHLSTCLDCTPCRKCCQTDHPTVLCTRAPRPLFF</sequence>
<evidence type="ECO:0000313" key="3">
    <source>
        <dbReference type="Proteomes" id="UP000024635"/>
    </source>
</evidence>
<dbReference type="AlphaFoldDB" id="A0A016VN54"/>
<comment type="caution">
    <text evidence="2">The sequence shown here is derived from an EMBL/GenBank/DDBJ whole genome shotgun (WGS) entry which is preliminary data.</text>
</comment>
<protein>
    <submittedName>
        <fullName evidence="2">Uncharacterized protein</fullName>
    </submittedName>
</protein>
<organism evidence="2 3">
    <name type="scientific">Ancylostoma ceylanicum</name>
    <dbReference type="NCBI Taxonomy" id="53326"/>
    <lineage>
        <taxon>Eukaryota</taxon>
        <taxon>Metazoa</taxon>
        <taxon>Ecdysozoa</taxon>
        <taxon>Nematoda</taxon>
        <taxon>Chromadorea</taxon>
        <taxon>Rhabditida</taxon>
        <taxon>Rhabditina</taxon>
        <taxon>Rhabditomorpha</taxon>
        <taxon>Strongyloidea</taxon>
        <taxon>Ancylostomatidae</taxon>
        <taxon>Ancylostomatinae</taxon>
        <taxon>Ancylostoma</taxon>
    </lineage>
</organism>
<evidence type="ECO:0000313" key="2">
    <source>
        <dbReference type="EMBL" id="EYC28447.1"/>
    </source>
</evidence>
<gene>
    <name evidence="2" type="primary">Acey_s0007.g3228</name>
    <name evidence="2" type="ORF">Y032_0007g3228</name>
</gene>